<dbReference type="Proteomes" id="UP000278733">
    <property type="component" value="Chromosome"/>
</dbReference>
<dbReference type="Pfam" id="PF00005">
    <property type="entry name" value="ABC_tran"/>
    <property type="match status" value="1"/>
</dbReference>
<dbReference type="Gene3D" id="3.40.50.300">
    <property type="entry name" value="P-loop containing nucleotide triphosphate hydrolases"/>
    <property type="match status" value="1"/>
</dbReference>
<gene>
    <name evidence="2" type="primary">lolD_1</name>
    <name evidence="2" type="ORF">NCTC8284_01963</name>
</gene>
<protein>
    <submittedName>
        <fullName evidence="2">Lipoprotein-releasing system ATP-binding protein LolD</fullName>
        <ecNumber evidence="2">3.6.3.-</ecNumber>
    </submittedName>
</protein>
<dbReference type="PANTHER" id="PTHR42798:SF2">
    <property type="entry name" value="ABC TRANSPORTER ATP-BINDING PROTEIN MG467-RELATED"/>
    <property type="match status" value="1"/>
</dbReference>
<dbReference type="InterPro" id="IPR003439">
    <property type="entry name" value="ABC_transporter-like_ATP-bd"/>
</dbReference>
<keyword evidence="2" id="KW-0067">ATP-binding</keyword>
<organism evidence="2 3">
    <name type="scientific">Rodentibacter pneumotropicus</name>
    <dbReference type="NCBI Taxonomy" id="758"/>
    <lineage>
        <taxon>Bacteria</taxon>
        <taxon>Pseudomonadati</taxon>
        <taxon>Pseudomonadota</taxon>
        <taxon>Gammaproteobacteria</taxon>
        <taxon>Pasteurellales</taxon>
        <taxon>Pasteurellaceae</taxon>
        <taxon>Rodentibacter</taxon>
    </lineage>
</organism>
<dbReference type="PANTHER" id="PTHR42798">
    <property type="entry name" value="LIPOPROTEIN-RELEASING SYSTEM ATP-BINDING PROTEIN LOLD"/>
    <property type="match status" value="1"/>
</dbReference>
<evidence type="ECO:0000259" key="1">
    <source>
        <dbReference type="Pfam" id="PF00005"/>
    </source>
</evidence>
<name>A0A448MP36_9PAST</name>
<dbReference type="GO" id="GO:0016887">
    <property type="term" value="F:ATP hydrolysis activity"/>
    <property type="evidence" value="ECO:0007669"/>
    <property type="project" value="InterPro"/>
</dbReference>
<evidence type="ECO:0000313" key="3">
    <source>
        <dbReference type="Proteomes" id="UP000278733"/>
    </source>
</evidence>
<sequence>MNQYLLECKNINKFYQEGDNQTQVLKGISFAMQSNELVAIVGSSGSGKSTLLHTLGGLDQPSSGEVFIKGQSLQKVSESELAKLRNQNLGFVYQFHHLMADFSALENVMMPMLIGRQNKRKRKIVQKKCSMQ</sequence>
<dbReference type="KEGG" id="rpne:NCTC8284_01963"/>
<keyword evidence="2" id="KW-0449">Lipoprotein</keyword>
<evidence type="ECO:0000313" key="2">
    <source>
        <dbReference type="EMBL" id="VEH66783.1"/>
    </source>
</evidence>
<feature type="domain" description="ABC transporter" evidence="1">
    <location>
        <begin position="25"/>
        <end position="122"/>
    </location>
</feature>
<dbReference type="InterPro" id="IPR027417">
    <property type="entry name" value="P-loop_NTPase"/>
</dbReference>
<dbReference type="EMBL" id="LR134405">
    <property type="protein sequence ID" value="VEH66783.1"/>
    <property type="molecule type" value="Genomic_DNA"/>
</dbReference>
<keyword evidence="2" id="KW-0547">Nucleotide-binding</keyword>
<keyword evidence="2" id="KW-0378">Hydrolase</keyword>
<dbReference type="GO" id="GO:0005524">
    <property type="term" value="F:ATP binding"/>
    <property type="evidence" value="ECO:0007669"/>
    <property type="project" value="UniProtKB-KW"/>
</dbReference>
<reference evidence="2 3" key="1">
    <citation type="submission" date="2018-12" db="EMBL/GenBank/DDBJ databases">
        <authorList>
            <consortium name="Pathogen Informatics"/>
        </authorList>
    </citation>
    <scope>NUCLEOTIDE SEQUENCE [LARGE SCALE GENOMIC DNA]</scope>
    <source>
        <strain evidence="2 3">NCTC8284</strain>
    </source>
</reference>
<proteinExistence type="predicted"/>
<accession>A0A448MP36</accession>
<dbReference type="SUPFAM" id="SSF52540">
    <property type="entry name" value="P-loop containing nucleoside triphosphate hydrolases"/>
    <property type="match status" value="1"/>
</dbReference>
<dbReference type="EC" id="3.6.3.-" evidence="2"/>
<dbReference type="STRING" id="758.GCA_000730685_00891"/>
<dbReference type="AlphaFoldDB" id="A0A448MP36"/>